<dbReference type="RefSeq" id="WP_144092691.1">
    <property type="nucleotide sequence ID" value="NZ_VMHM01000015.1"/>
</dbReference>
<organism evidence="1 2">
    <name type="scientific">Gilliamella apicola</name>
    <dbReference type="NCBI Taxonomy" id="1196095"/>
    <lineage>
        <taxon>Bacteria</taxon>
        <taxon>Pseudomonadati</taxon>
        <taxon>Pseudomonadota</taxon>
        <taxon>Gammaproteobacteria</taxon>
        <taxon>Orbales</taxon>
        <taxon>Orbaceae</taxon>
        <taxon>Gilliamella</taxon>
    </lineage>
</organism>
<proteinExistence type="predicted"/>
<accession>A0A556S936</accession>
<dbReference type="Proteomes" id="UP000319483">
    <property type="component" value="Unassembled WGS sequence"/>
</dbReference>
<name>A0A556S936_9GAMM</name>
<evidence type="ECO:0000313" key="1">
    <source>
        <dbReference type="EMBL" id="TSJ97618.1"/>
    </source>
</evidence>
<dbReference type="AlphaFoldDB" id="A0A556S936"/>
<protein>
    <submittedName>
        <fullName evidence="1">DUF2732 family protein</fullName>
    </submittedName>
</protein>
<reference evidence="1 2" key="1">
    <citation type="submission" date="2019-07" db="EMBL/GenBank/DDBJ databases">
        <title>Gilliamella genomes.</title>
        <authorList>
            <person name="Zheng H."/>
        </authorList>
    </citation>
    <scope>NUCLEOTIDE SEQUENCE [LARGE SCALE GENOMIC DNA]</scope>
    <source>
        <strain evidence="1 2">W8127</strain>
    </source>
</reference>
<sequence length="73" mass="8022">MNITTSKTDALTNALSQAKNELKTGLCDVFTTKLVRLAAHIRTNNLNTSEAAELLENEAETMRNQHYEGVSNA</sequence>
<dbReference type="EMBL" id="VMHM01000015">
    <property type="protein sequence ID" value="TSJ97618.1"/>
    <property type="molecule type" value="Genomic_DNA"/>
</dbReference>
<comment type="caution">
    <text evidence="1">The sequence shown here is derived from an EMBL/GenBank/DDBJ whole genome shotgun (WGS) entry which is preliminary data.</text>
</comment>
<evidence type="ECO:0000313" key="2">
    <source>
        <dbReference type="Proteomes" id="UP000319483"/>
    </source>
</evidence>
<gene>
    <name evidence="1" type="ORF">FPQ15_10950</name>
</gene>
<dbReference type="Pfam" id="PF10809">
    <property type="entry name" value="DUF2732"/>
    <property type="match status" value="1"/>
</dbReference>
<dbReference type="InterPro" id="IPR020126">
    <property type="entry name" value="DUF2732"/>
</dbReference>